<organism evidence="3 4">
    <name type="scientific">Pseudoalteromonas holothuriae</name>
    <dbReference type="NCBI Taxonomy" id="2963714"/>
    <lineage>
        <taxon>Bacteria</taxon>
        <taxon>Pseudomonadati</taxon>
        <taxon>Pseudomonadota</taxon>
        <taxon>Gammaproteobacteria</taxon>
        <taxon>Alteromonadales</taxon>
        <taxon>Pseudoalteromonadaceae</taxon>
        <taxon>Pseudoalteromonas</taxon>
    </lineage>
</organism>
<evidence type="ECO:0000259" key="1">
    <source>
        <dbReference type="Pfam" id="PF04738"/>
    </source>
</evidence>
<dbReference type="InterPro" id="IPR023809">
    <property type="entry name" value="Thiopep_bacteriocin_synth_dom"/>
</dbReference>
<accession>A0A9W4QRK7</accession>
<sequence length="1056" mass="120485">MTDKNSPTLSHYAADFFVLRSPRLSLQHLVNWQHSDRQQLRDQLHHWLELDETQEALYIASPSLLDRIEQWYDDPDSKKGRKLELALAKYFIRMTGRPTPFGLFSNNSLGKVSDTTLLALNSNAGIKRKSRLDMHYLSMLQEQLVKEHWTNKKLLLSTNPTVYSMGDQIRYIESYTANDERHYRLSSVDYCPFVTSMLEHAKLPIDTNDLAAELCRQSDELSTEDALSFIQQLVNAQLLLPILPLALTGGSPDSSFATSLALAGFDKHTSVIEGVLKSLKHMDSQTVNTPNEYRHIAKQLKAMSTPVKENKLIQVDCFRSDTNLQLDKALCDEIINDVVLFNSIILPSKNSLQAVIKKINTDFVGRMMPLQQFIDDESGWSMSSDKGFSTPLLKGIGLSQTVNQNDAEISMTPFEQLIIESVSSMVEPFQKEVSFSSKDVKGCLINQQVMPDSMAVMLQLFTKKKNNDEKEVLFRGGYGPSAANLLGRFCHLDKELAEKTIGLLKQEEACNPNAIYAEIVHLPQGRLGNVIARPILRQYEIPIVGDSSVAQDYQISLDDLFVYVESTRVKLWSKKHNKEIIPRLSSAHNYSARSLGIYSFLCMLQNQNVSLPRFAHSAVFDSVKYMPRIKLGNLLLSKRRWKIRRSEISSLLNADSTLNGEYLQSLQSKLELPEWVSYSVSDNTLLINLSNPIMLEVLLAETNGHDWITLEEVLDFEFKSLSTLDGQCLKHELILPLIRSQNINDEETKQPPVDKLQCIAASKVARSFAPGSEWLSAKVYLGNSTAENVLANVIYPLVTSLQHQGIIQGFFFLRYGDPDWHLRLRFNGDRQMLLTEVLPRLNQALEPLLLNGPVNNIVLDTYEQEVERYGGGSGVKLAEKLFHSNSNTCLQLLRKINELPDEYRWRSVLQGCDQLLNAFDFDLTQKLSFITNLREGFGREFGDSGTLRKELGKKYRQYQEVIITDFTLDKNDEIIKSCKDIILSQVSEIRQIAIQYYRLEESNQLTESLNNILSAILHMFNNRMFVAYSRQQEFVIYDLLRRYYEYSCNQEDRTKS</sequence>
<feature type="domain" description="Thiopeptide-type bacteriocin biosynthesis" evidence="2">
    <location>
        <begin position="774"/>
        <end position="1044"/>
    </location>
</feature>
<gene>
    <name evidence="3" type="primary">nisB_1</name>
    <name evidence="3" type="ORF">PSECIP111854_00467</name>
</gene>
<reference evidence="3" key="1">
    <citation type="submission" date="2022-07" db="EMBL/GenBank/DDBJ databases">
        <authorList>
            <person name="Criscuolo A."/>
        </authorList>
    </citation>
    <scope>NUCLEOTIDE SEQUENCE</scope>
    <source>
        <strain evidence="3">CIP111854</strain>
    </source>
</reference>
<dbReference type="AlphaFoldDB" id="A0A9W4QRK7"/>
<feature type="domain" description="Lantibiotic dehydratase N-terminal" evidence="1">
    <location>
        <begin position="51"/>
        <end position="698"/>
    </location>
</feature>
<evidence type="ECO:0000313" key="3">
    <source>
        <dbReference type="EMBL" id="CAH9050132.1"/>
    </source>
</evidence>
<evidence type="ECO:0000313" key="4">
    <source>
        <dbReference type="Proteomes" id="UP001152467"/>
    </source>
</evidence>
<dbReference type="Pfam" id="PF04738">
    <property type="entry name" value="Lant_dehydr_N"/>
    <property type="match status" value="1"/>
</dbReference>
<comment type="caution">
    <text evidence="3">The sequence shown here is derived from an EMBL/GenBank/DDBJ whole genome shotgun (WGS) entry which is preliminary data.</text>
</comment>
<keyword evidence="4" id="KW-1185">Reference proteome</keyword>
<protein>
    <submittedName>
        <fullName evidence="3">Nisin biosynthesis protein NisB</fullName>
    </submittedName>
</protein>
<dbReference type="Pfam" id="PF14028">
    <property type="entry name" value="Lant_dehydr_C"/>
    <property type="match status" value="1"/>
</dbReference>
<dbReference type="NCBIfam" id="TIGR03891">
    <property type="entry name" value="thiopep_ocin"/>
    <property type="match status" value="1"/>
</dbReference>
<name>A0A9W4QRK7_9GAMM</name>
<dbReference type="Proteomes" id="UP001152467">
    <property type="component" value="Unassembled WGS sequence"/>
</dbReference>
<dbReference type="EMBL" id="CAMAPC010000002">
    <property type="protein sequence ID" value="CAH9050132.1"/>
    <property type="molecule type" value="Genomic_DNA"/>
</dbReference>
<dbReference type="InterPro" id="IPR006827">
    <property type="entry name" value="Lant_deHydtase_N"/>
</dbReference>
<evidence type="ECO:0000259" key="2">
    <source>
        <dbReference type="Pfam" id="PF14028"/>
    </source>
</evidence>
<proteinExistence type="predicted"/>
<dbReference type="RefSeq" id="WP_261625679.1">
    <property type="nucleotide sequence ID" value="NZ_CAMAPC010000002.1"/>
</dbReference>